<dbReference type="AlphaFoldDB" id="A0AAN9USM5"/>
<keyword evidence="5" id="KW-1185">Reference proteome</keyword>
<dbReference type="EMBL" id="JAKJXP020000048">
    <property type="protein sequence ID" value="KAK7751540.1"/>
    <property type="molecule type" value="Genomic_DNA"/>
</dbReference>
<feature type="compositionally biased region" description="Polar residues" evidence="3">
    <location>
        <begin position="1"/>
        <end position="10"/>
    </location>
</feature>
<evidence type="ECO:0000256" key="3">
    <source>
        <dbReference type="SAM" id="MobiDB-lite"/>
    </source>
</evidence>
<evidence type="ECO:0000256" key="1">
    <source>
        <dbReference type="ARBA" id="ARBA00004123"/>
    </source>
</evidence>
<evidence type="ECO:0000256" key="2">
    <source>
        <dbReference type="ARBA" id="ARBA00023242"/>
    </source>
</evidence>
<dbReference type="PANTHER" id="PTHR37534">
    <property type="entry name" value="TRANSCRIPTIONAL ACTIVATOR PROTEIN UGA3"/>
    <property type="match status" value="1"/>
</dbReference>
<dbReference type="InterPro" id="IPR021858">
    <property type="entry name" value="Fun_TF"/>
</dbReference>
<comment type="subcellular location">
    <subcellularLocation>
        <location evidence="1">Nucleus</location>
    </subcellularLocation>
</comment>
<dbReference type="GO" id="GO:0005634">
    <property type="term" value="C:nucleus"/>
    <property type="evidence" value="ECO:0007669"/>
    <property type="project" value="UniProtKB-SubCell"/>
</dbReference>
<name>A0AAN9USM5_9PEZI</name>
<dbReference type="GO" id="GO:0000976">
    <property type="term" value="F:transcription cis-regulatory region binding"/>
    <property type="evidence" value="ECO:0007669"/>
    <property type="project" value="TreeGrafter"/>
</dbReference>
<keyword evidence="2" id="KW-0539">Nucleus</keyword>
<sequence length="543" mass="60357">MPQSTGAPANSSTSVGSRARSGASGSSRALPTPVLPANPSIQESFDDVFNYASFMWDGNDIWGPQNWGHQDLPMLDATVPNPMTTPSFTTVVSPPLASATYEGTLSSTRSDSLSIFDEGGTLLDVPSEDRVLLGYFVESVVPPIIAEVETQSKWTSMRHTLLSMSRSSSMLRNAVLSFSALLLSRKGEPRANSREYYTRTVSELARHEDARRNSPKGGEVANRAAVLATLFFLSYTDLLEGRNDLTHASLKKAYDIYQSVSQTSFRNVEIRLLSWIRLIDARAVSAGGQGLFLSASDERLLAISSPGSIDGAELGADEATETDIEEVLFDILYQPGTVFFQKVQSFMGRISHQDPWHRRRNTVEDETEVMNIAAGISRDLRQLYEARPPLMDYAVAGLLKAPHLSSNLAFTITRAFRTFLSNYHASRIHLHRVAYKSLPLTKETVDSIEAIRSIAKMLVEGPEEGMLPVNMLWPLLMWGAEEKNLEERAWIKSQILRMEKVATNAQITSQVLEEVQKRQDSMNARQDIREVMEHIFNSCFAIV</sequence>
<comment type="caution">
    <text evidence="4">The sequence shown here is derived from an EMBL/GenBank/DDBJ whole genome shotgun (WGS) entry which is preliminary data.</text>
</comment>
<protein>
    <submittedName>
        <fullName evidence="4">Uncharacterized protein</fullName>
    </submittedName>
</protein>
<evidence type="ECO:0000313" key="4">
    <source>
        <dbReference type="EMBL" id="KAK7751540.1"/>
    </source>
</evidence>
<dbReference type="Proteomes" id="UP001320420">
    <property type="component" value="Unassembled WGS sequence"/>
</dbReference>
<dbReference type="PANTHER" id="PTHR37534:SF49">
    <property type="entry name" value="LYSINE BIOSYNTHESIS REGULATORY PROTEIN LYS14"/>
    <property type="match status" value="1"/>
</dbReference>
<evidence type="ECO:0000313" key="5">
    <source>
        <dbReference type="Proteomes" id="UP001320420"/>
    </source>
</evidence>
<proteinExistence type="predicted"/>
<dbReference type="GO" id="GO:0045944">
    <property type="term" value="P:positive regulation of transcription by RNA polymerase II"/>
    <property type="evidence" value="ECO:0007669"/>
    <property type="project" value="TreeGrafter"/>
</dbReference>
<feature type="region of interest" description="Disordered" evidence="3">
    <location>
        <begin position="1"/>
        <end position="38"/>
    </location>
</feature>
<reference evidence="4 5" key="1">
    <citation type="submission" date="2024-02" db="EMBL/GenBank/DDBJ databases">
        <title>De novo assembly and annotation of 12 fungi associated with fruit tree decline syndrome in Ontario, Canada.</title>
        <authorList>
            <person name="Sulman M."/>
            <person name="Ellouze W."/>
            <person name="Ilyukhin E."/>
        </authorList>
    </citation>
    <scope>NUCLEOTIDE SEQUENCE [LARGE SCALE GENOMIC DNA]</scope>
    <source>
        <strain evidence="4 5">M11/M66-122</strain>
    </source>
</reference>
<organism evidence="4 5">
    <name type="scientific">Diatrype stigma</name>
    <dbReference type="NCBI Taxonomy" id="117547"/>
    <lineage>
        <taxon>Eukaryota</taxon>
        <taxon>Fungi</taxon>
        <taxon>Dikarya</taxon>
        <taxon>Ascomycota</taxon>
        <taxon>Pezizomycotina</taxon>
        <taxon>Sordariomycetes</taxon>
        <taxon>Xylariomycetidae</taxon>
        <taxon>Xylariales</taxon>
        <taxon>Diatrypaceae</taxon>
        <taxon>Diatrype</taxon>
    </lineage>
</organism>
<dbReference type="GO" id="GO:0003700">
    <property type="term" value="F:DNA-binding transcription factor activity"/>
    <property type="evidence" value="ECO:0007669"/>
    <property type="project" value="TreeGrafter"/>
</dbReference>
<accession>A0AAN9USM5</accession>
<feature type="compositionally biased region" description="Low complexity" evidence="3">
    <location>
        <begin position="11"/>
        <end position="29"/>
    </location>
</feature>
<dbReference type="Pfam" id="PF11951">
    <property type="entry name" value="Fungal_trans_2"/>
    <property type="match status" value="1"/>
</dbReference>
<gene>
    <name evidence="4" type="ORF">SLS62_006490</name>
</gene>